<dbReference type="InterPro" id="IPR000845">
    <property type="entry name" value="Nucleoside_phosphorylase_d"/>
</dbReference>
<dbReference type="GO" id="GO:0017061">
    <property type="term" value="F:S-methyl-5-thioadenosine phosphorylase activity"/>
    <property type="evidence" value="ECO:0007669"/>
    <property type="project" value="InterPro"/>
</dbReference>
<organism evidence="4">
    <name type="scientific">marine sediment metagenome</name>
    <dbReference type="NCBI Taxonomy" id="412755"/>
    <lineage>
        <taxon>unclassified sequences</taxon>
        <taxon>metagenomes</taxon>
        <taxon>ecological metagenomes</taxon>
    </lineage>
</organism>
<feature type="non-terminal residue" evidence="4">
    <location>
        <position position="1"/>
    </location>
</feature>
<dbReference type="SUPFAM" id="SSF53167">
    <property type="entry name" value="Purine and uridine phosphorylases"/>
    <property type="match status" value="1"/>
</dbReference>
<keyword evidence="1" id="KW-0328">Glycosyltransferase</keyword>
<dbReference type="Gene3D" id="3.40.50.1580">
    <property type="entry name" value="Nucleoside phosphorylase domain"/>
    <property type="match status" value="1"/>
</dbReference>
<sequence length="130" mass="14677">CIEGPAFSSRSESDIYRSWGCDVIGMTSVTEAKLCREAEICYANMNLVSDYDVWHEVGEPVSVEMILENLRQNIHNAKAIIKKAVAALPRHRSGQCECAQALKNCIVTQSDSIPEEIKEKLRFIIEKYIK</sequence>
<protein>
    <recommendedName>
        <fullName evidence="3">Nucleoside phosphorylase domain-containing protein</fullName>
    </recommendedName>
</protein>
<proteinExistence type="predicted"/>
<dbReference type="InterPro" id="IPR035994">
    <property type="entry name" value="Nucleoside_phosphorylase_sf"/>
</dbReference>
<dbReference type="GO" id="GO:0009116">
    <property type="term" value="P:nucleoside metabolic process"/>
    <property type="evidence" value="ECO:0007669"/>
    <property type="project" value="InterPro"/>
</dbReference>
<evidence type="ECO:0000313" key="4">
    <source>
        <dbReference type="EMBL" id="GAI81234.1"/>
    </source>
</evidence>
<dbReference type="GO" id="GO:0019509">
    <property type="term" value="P:L-methionine salvage from methylthioadenosine"/>
    <property type="evidence" value="ECO:0007669"/>
    <property type="project" value="TreeGrafter"/>
</dbReference>
<gene>
    <name evidence="4" type="ORF">S12H4_19087</name>
</gene>
<dbReference type="GO" id="GO:0005829">
    <property type="term" value="C:cytosol"/>
    <property type="evidence" value="ECO:0007669"/>
    <property type="project" value="TreeGrafter"/>
</dbReference>
<evidence type="ECO:0000259" key="3">
    <source>
        <dbReference type="Pfam" id="PF01048"/>
    </source>
</evidence>
<keyword evidence="2" id="KW-0808">Transferase</keyword>
<accession>X1TMF7</accession>
<evidence type="ECO:0000256" key="2">
    <source>
        <dbReference type="ARBA" id="ARBA00022679"/>
    </source>
</evidence>
<dbReference type="PANTHER" id="PTHR42679:SF2">
    <property type="entry name" value="S-METHYL-5'-THIOADENOSINE PHOSPHORYLASE"/>
    <property type="match status" value="1"/>
</dbReference>
<dbReference type="Pfam" id="PF01048">
    <property type="entry name" value="PNP_UDP_1"/>
    <property type="match status" value="1"/>
</dbReference>
<dbReference type="PANTHER" id="PTHR42679">
    <property type="entry name" value="S-METHYL-5'-THIOADENOSINE PHOSPHORYLASE"/>
    <property type="match status" value="1"/>
</dbReference>
<comment type="caution">
    <text evidence="4">The sequence shown here is derived from an EMBL/GenBank/DDBJ whole genome shotgun (WGS) entry which is preliminary data.</text>
</comment>
<feature type="domain" description="Nucleoside phosphorylase" evidence="3">
    <location>
        <begin position="1"/>
        <end position="85"/>
    </location>
</feature>
<dbReference type="EMBL" id="BARW01009499">
    <property type="protein sequence ID" value="GAI81234.1"/>
    <property type="molecule type" value="Genomic_DNA"/>
</dbReference>
<name>X1TMF7_9ZZZZ</name>
<reference evidence="4" key="1">
    <citation type="journal article" date="2014" name="Front. Microbiol.">
        <title>High frequency of phylogenetically diverse reductive dehalogenase-homologous genes in deep subseafloor sedimentary metagenomes.</title>
        <authorList>
            <person name="Kawai M."/>
            <person name="Futagami T."/>
            <person name="Toyoda A."/>
            <person name="Takaki Y."/>
            <person name="Nishi S."/>
            <person name="Hori S."/>
            <person name="Arai W."/>
            <person name="Tsubouchi T."/>
            <person name="Morono Y."/>
            <person name="Uchiyama I."/>
            <person name="Ito T."/>
            <person name="Fujiyama A."/>
            <person name="Inagaki F."/>
            <person name="Takami H."/>
        </authorList>
    </citation>
    <scope>NUCLEOTIDE SEQUENCE</scope>
    <source>
        <strain evidence="4">Expedition CK06-06</strain>
    </source>
</reference>
<dbReference type="AlphaFoldDB" id="X1TMF7"/>
<evidence type="ECO:0000256" key="1">
    <source>
        <dbReference type="ARBA" id="ARBA00022676"/>
    </source>
</evidence>
<dbReference type="InterPro" id="IPR010044">
    <property type="entry name" value="MTAP"/>
</dbReference>